<accession>A0ABP8MA92</accession>
<organism evidence="2 3">
    <name type="scientific">Novipirellula rosea</name>
    <dbReference type="NCBI Taxonomy" id="1031540"/>
    <lineage>
        <taxon>Bacteria</taxon>
        <taxon>Pseudomonadati</taxon>
        <taxon>Planctomycetota</taxon>
        <taxon>Planctomycetia</taxon>
        <taxon>Pirellulales</taxon>
        <taxon>Pirellulaceae</taxon>
        <taxon>Novipirellula</taxon>
    </lineage>
</organism>
<feature type="region of interest" description="Disordered" evidence="1">
    <location>
        <begin position="1"/>
        <end position="36"/>
    </location>
</feature>
<evidence type="ECO:0000313" key="3">
    <source>
        <dbReference type="Proteomes" id="UP001500840"/>
    </source>
</evidence>
<reference evidence="3" key="1">
    <citation type="journal article" date="2019" name="Int. J. Syst. Evol. Microbiol.">
        <title>The Global Catalogue of Microorganisms (GCM) 10K type strain sequencing project: providing services to taxonomists for standard genome sequencing and annotation.</title>
        <authorList>
            <consortium name="The Broad Institute Genomics Platform"/>
            <consortium name="The Broad Institute Genome Sequencing Center for Infectious Disease"/>
            <person name="Wu L."/>
            <person name="Ma J."/>
        </authorList>
    </citation>
    <scope>NUCLEOTIDE SEQUENCE [LARGE SCALE GENOMIC DNA]</scope>
    <source>
        <strain evidence="3">JCM 17759</strain>
    </source>
</reference>
<proteinExistence type="predicted"/>
<gene>
    <name evidence="2" type="ORF">GCM10023156_05780</name>
</gene>
<evidence type="ECO:0000256" key="1">
    <source>
        <dbReference type="SAM" id="MobiDB-lite"/>
    </source>
</evidence>
<name>A0ABP8MA92_9BACT</name>
<sequence length="371" mass="40006">MIGLAAGMLTAQEPENRQPLDQPDDQQENSPELTPMNASPVLSAVLAHASNPSQSAAFSVNVEKQGGPLENPIIQPMLAATPWDWTSSVGGLIPLNQYQFCDSMPASRTADIPYSPSGSFTNNYSTFLDLIDDLGSPLKSQIDAARSAVKTPPGSPVDSGNPPDGWAKVTDEAGQLQWRMIWSVSSMPSDWTASVSGDLGATFSFVGNQNPSIKESLQVGPYRLQAKLSDGENLALSDQELESFSIDFEAAGWVAIYPGAWFDSGLVSLAQHRKLKFLPGYDHANFFGRRGLIAQRKGGFFVGSNPTISWTSRDPVNEKIESATSVSGGGITLQKKTANFVKIESQNGVTRYSVKPKYTSLFIIAVEVQRL</sequence>
<dbReference type="EMBL" id="BAABGA010000008">
    <property type="protein sequence ID" value="GAA4445756.1"/>
    <property type="molecule type" value="Genomic_DNA"/>
</dbReference>
<comment type="caution">
    <text evidence="2">The sequence shown here is derived from an EMBL/GenBank/DDBJ whole genome shotgun (WGS) entry which is preliminary data.</text>
</comment>
<keyword evidence="3" id="KW-1185">Reference proteome</keyword>
<dbReference type="Proteomes" id="UP001500840">
    <property type="component" value="Unassembled WGS sequence"/>
</dbReference>
<evidence type="ECO:0000313" key="2">
    <source>
        <dbReference type="EMBL" id="GAA4445756.1"/>
    </source>
</evidence>
<protein>
    <submittedName>
        <fullName evidence="2">Uncharacterized protein</fullName>
    </submittedName>
</protein>